<gene>
    <name evidence="1" type="ORF">S03H2_13046</name>
</gene>
<comment type="caution">
    <text evidence="1">The sequence shown here is derived from an EMBL/GenBank/DDBJ whole genome shotgun (WGS) entry which is preliminary data.</text>
</comment>
<feature type="non-terminal residue" evidence="1">
    <location>
        <position position="1"/>
    </location>
</feature>
<reference evidence="1" key="1">
    <citation type="journal article" date="2014" name="Front. Microbiol.">
        <title>High frequency of phylogenetically diverse reductive dehalogenase-homologous genes in deep subseafloor sedimentary metagenomes.</title>
        <authorList>
            <person name="Kawai M."/>
            <person name="Futagami T."/>
            <person name="Toyoda A."/>
            <person name="Takaki Y."/>
            <person name="Nishi S."/>
            <person name="Hori S."/>
            <person name="Arai W."/>
            <person name="Tsubouchi T."/>
            <person name="Morono Y."/>
            <person name="Uchiyama I."/>
            <person name="Ito T."/>
            <person name="Fujiyama A."/>
            <person name="Inagaki F."/>
            <person name="Takami H."/>
        </authorList>
    </citation>
    <scope>NUCLEOTIDE SEQUENCE</scope>
    <source>
        <strain evidence="1">Expedition CK06-06</strain>
    </source>
</reference>
<dbReference type="AlphaFoldDB" id="X1EPX5"/>
<sequence>GLDDEFPGAQSEWFAKQGLSDFWQHKFWQSHWAQPSIGQGFEMLHRGIIIPSELDLLFKAVEIPPFWRDKLTQMAYNPYTRVDARRMADLGVLPPEKLLEAYTDIGYDNEKAAKMVEFTLKFNAGPQKELTRGAILDSYESGLINNATAKSLLMAQDYSSDLADYYLVLSDYKEAQKTQNLLIDNIKTKFLLNKITTSNATTDLSKMGMDSNRVSALLANWSLEAYQYELLPTKNELEDFLLNGLISEAQYRGTMSQHGYDATSINWYLARIHLLEPTKERMPSKADLESFLKKNIISEDQYRLRMETLGYSKFHIDAYLYELKIIKVKPIETALVKSLTKGELGRFLSKELISEVQYRSEMKVLGYSDETITQFELEVGKAPSRADLTRFAKESLITTNQYTLGMVLLGYSRKDITLFLKEIALTIASKK</sequence>
<proteinExistence type="predicted"/>
<accession>X1EPX5</accession>
<organism evidence="1">
    <name type="scientific">marine sediment metagenome</name>
    <dbReference type="NCBI Taxonomy" id="412755"/>
    <lineage>
        <taxon>unclassified sequences</taxon>
        <taxon>metagenomes</taxon>
        <taxon>ecological metagenomes</taxon>
    </lineage>
</organism>
<name>X1EPX5_9ZZZZ</name>
<dbReference type="EMBL" id="BARU01006628">
    <property type="protein sequence ID" value="GAH34617.1"/>
    <property type="molecule type" value="Genomic_DNA"/>
</dbReference>
<protein>
    <submittedName>
        <fullName evidence="1">Uncharacterized protein</fullName>
    </submittedName>
</protein>
<evidence type="ECO:0000313" key="1">
    <source>
        <dbReference type="EMBL" id="GAH34617.1"/>
    </source>
</evidence>